<dbReference type="Proteomes" id="UP000240493">
    <property type="component" value="Unassembled WGS sequence"/>
</dbReference>
<gene>
    <name evidence="1" type="ORF">M441DRAFT_51549</name>
</gene>
<keyword evidence="2" id="KW-1185">Reference proteome</keyword>
<dbReference type="OrthoDB" id="3513679at2759"/>
<dbReference type="AlphaFoldDB" id="A0A2T3YUL9"/>
<evidence type="ECO:0000313" key="2">
    <source>
        <dbReference type="Proteomes" id="UP000240493"/>
    </source>
</evidence>
<sequence>MASPAPNLSRERILHALRTLIEYDHRVQMVHRSTDFRWLYQPNIADLGLLAAEMTHKQANDCFNKATPIYIFSARRSFYTSLLLKLLHNFLYTKWYRPYRNEVEYRRFLAKTFLPQLLPSDLQPGPLVDFATKVHDTICKRVQVAQDAVKRLDPDNLEEPLDSNLPVKWWDCEGLDKPGIIQSQKGFILQPLFQAVIISIRLEAFNKDTELSELPVLLIRTGVEEGLSAPVSFDPIAHKIKGFIHSSGGKTAAQMTLETAVEFVISLENREIAAFGYQPSSAVSTQELHDAGSIGDLDIMYEARRLGWGDEALVGPSSQWVADPEESITWESECPWVDRHYFPCSSYMLARAIEFDNRYPEGPRGMPWRGGKHF</sequence>
<proteinExistence type="predicted"/>
<organism evidence="1 2">
    <name type="scientific">Trichoderma asperellum (strain ATCC 204424 / CBS 433.97 / NBRC 101777)</name>
    <dbReference type="NCBI Taxonomy" id="1042311"/>
    <lineage>
        <taxon>Eukaryota</taxon>
        <taxon>Fungi</taxon>
        <taxon>Dikarya</taxon>
        <taxon>Ascomycota</taxon>
        <taxon>Pezizomycotina</taxon>
        <taxon>Sordariomycetes</taxon>
        <taxon>Hypocreomycetidae</taxon>
        <taxon>Hypocreales</taxon>
        <taxon>Hypocreaceae</taxon>
        <taxon>Trichoderma</taxon>
    </lineage>
</organism>
<accession>A0A2T3YUL9</accession>
<name>A0A2T3YUL9_TRIA4</name>
<evidence type="ECO:0000313" key="1">
    <source>
        <dbReference type="EMBL" id="PTB36270.1"/>
    </source>
</evidence>
<reference evidence="1 2" key="1">
    <citation type="submission" date="2016-07" db="EMBL/GenBank/DDBJ databases">
        <title>Multiple horizontal gene transfer events from other fungi enriched the ability of initially mycotrophic Trichoderma (Ascomycota) to feed on dead plant biomass.</title>
        <authorList>
            <consortium name="DOE Joint Genome Institute"/>
            <person name="Aerts A."/>
            <person name="Atanasova L."/>
            <person name="Chenthamara K."/>
            <person name="Zhang J."/>
            <person name="Grujic M."/>
            <person name="Henrissat B."/>
            <person name="Kuo A."/>
            <person name="Salamov A."/>
            <person name="Lipzen A."/>
            <person name="Labutti K."/>
            <person name="Barry K."/>
            <person name="Miao Y."/>
            <person name="Rahimi M.J."/>
            <person name="Shen Q."/>
            <person name="Grigoriev I.V."/>
            <person name="Kubicek C.P."/>
            <person name="Druzhinina I.S."/>
        </authorList>
    </citation>
    <scope>NUCLEOTIDE SEQUENCE [LARGE SCALE GENOMIC DNA]</scope>
    <source>
        <strain evidence="1 2">CBS 433.97</strain>
    </source>
</reference>
<protein>
    <submittedName>
        <fullName evidence="1">Uncharacterized protein</fullName>
    </submittedName>
</protein>
<dbReference type="EMBL" id="KZ679271">
    <property type="protein sequence ID" value="PTB36270.1"/>
    <property type="molecule type" value="Genomic_DNA"/>
</dbReference>